<feature type="transmembrane region" description="Helical" evidence="1">
    <location>
        <begin position="12"/>
        <end position="31"/>
    </location>
</feature>
<gene>
    <name evidence="3" type="ORF">BHV80_15035</name>
    <name evidence="2" type="ORF">GAS37_14545</name>
</gene>
<evidence type="ECO:0000313" key="5">
    <source>
        <dbReference type="Proteomes" id="UP000470332"/>
    </source>
</evidence>
<dbReference type="AlphaFoldDB" id="A0A1Q6IUV9"/>
<evidence type="ECO:0000256" key="1">
    <source>
        <dbReference type="SAM" id="Phobius"/>
    </source>
</evidence>
<organism evidence="3 4">
    <name type="scientific">Phocaeicola vulgatus</name>
    <name type="common">Bacteroides vulgatus</name>
    <dbReference type="NCBI Taxonomy" id="821"/>
    <lineage>
        <taxon>Bacteria</taxon>
        <taxon>Pseudomonadati</taxon>
        <taxon>Bacteroidota</taxon>
        <taxon>Bacteroidia</taxon>
        <taxon>Bacteroidales</taxon>
        <taxon>Bacteroidaceae</taxon>
        <taxon>Phocaeicola</taxon>
    </lineage>
</organism>
<dbReference type="EMBL" id="MNQV01000222">
    <property type="protein sequence ID" value="OKZ44588.1"/>
    <property type="molecule type" value="Genomic_DNA"/>
</dbReference>
<comment type="caution">
    <text evidence="3">The sequence shown here is derived from an EMBL/GenBank/DDBJ whole genome shotgun (WGS) entry which is preliminary data.</text>
</comment>
<evidence type="ECO:0000313" key="4">
    <source>
        <dbReference type="Proteomes" id="UP000186631"/>
    </source>
</evidence>
<feature type="transmembrane region" description="Helical" evidence="1">
    <location>
        <begin position="237"/>
        <end position="254"/>
    </location>
</feature>
<feature type="transmembrane region" description="Helical" evidence="1">
    <location>
        <begin position="152"/>
        <end position="170"/>
    </location>
</feature>
<feature type="transmembrane region" description="Helical" evidence="1">
    <location>
        <begin position="374"/>
        <end position="392"/>
    </location>
</feature>
<feature type="transmembrane region" description="Helical" evidence="1">
    <location>
        <begin position="321"/>
        <end position="343"/>
    </location>
</feature>
<feature type="transmembrane region" description="Helical" evidence="1">
    <location>
        <begin position="37"/>
        <end position="54"/>
    </location>
</feature>
<feature type="transmembrane region" description="Helical" evidence="1">
    <location>
        <begin position="204"/>
        <end position="230"/>
    </location>
</feature>
<accession>A0A1Q6IUV9</accession>
<dbReference type="Proteomes" id="UP000186631">
    <property type="component" value="Unassembled WGS sequence"/>
</dbReference>
<sequence>MFEKIRPYLNFRYFLYFFSFIAGWPCVFYLMGWLPHYTVNYVLLFVMAMSYVIIRKCGQFDKPINDLILIQVFGWIFFSLIHMDTSYYTRIILLLTTFAILRIQQDEGGSLDFCKTYDVWLVVQAISGTIGILLVLGGLLQPIFKFVEMDMRPGYFFGLFTTNTYFGGLVRNAGFYDEPGALAFWGIYALIINKMFVKNTKIEILLIVGLISTMSVAYFIQLAIYLLVFYRKQSWKLIMIAAVILITLKFITSYNEAMDSAFWGRFQYDESTGTISGDNRSVLMERCWRIFCDYPILGMGARNLVSPEVASKYGFVGANFFFNWAADGIVGAIITYLPLIYLFHLGRYDKKLYGIGLLMLLGFLQRPYDSTQLLYPMMTYTIVYQAYYSIFYRNE</sequence>
<dbReference type="EMBL" id="WCXA01000030">
    <property type="protein sequence ID" value="KAB3859759.1"/>
    <property type="molecule type" value="Genomic_DNA"/>
</dbReference>
<keyword evidence="1" id="KW-1133">Transmembrane helix</keyword>
<evidence type="ECO:0000313" key="3">
    <source>
        <dbReference type="EMBL" id="OKZ44588.1"/>
    </source>
</evidence>
<reference evidence="2 5" key="2">
    <citation type="journal article" date="2019" name="Nat. Med.">
        <title>A library of human gut bacterial isolates paired with longitudinal multiomics data enables mechanistic microbiome research.</title>
        <authorList>
            <person name="Poyet M."/>
            <person name="Groussin M."/>
            <person name="Gibbons S.M."/>
            <person name="Avila-Pacheco J."/>
            <person name="Jiang X."/>
            <person name="Kearney S.M."/>
            <person name="Perrotta A.R."/>
            <person name="Berdy B."/>
            <person name="Zhao S."/>
            <person name="Lieberman T.D."/>
            <person name="Swanson P.K."/>
            <person name="Smith M."/>
            <person name="Roesemann S."/>
            <person name="Alexander J.E."/>
            <person name="Rich S.A."/>
            <person name="Livny J."/>
            <person name="Vlamakis H."/>
            <person name="Clish C."/>
            <person name="Bullock K."/>
            <person name="Deik A."/>
            <person name="Scott J."/>
            <person name="Pierce K.A."/>
            <person name="Xavier R.J."/>
            <person name="Alm E.J."/>
        </authorList>
    </citation>
    <scope>NUCLEOTIDE SEQUENCE [LARGE SCALE GENOMIC DNA]</scope>
    <source>
        <strain evidence="2 5">BIOML-A9</strain>
    </source>
</reference>
<dbReference type="Proteomes" id="UP000470332">
    <property type="component" value="Unassembled WGS sequence"/>
</dbReference>
<keyword evidence="2" id="KW-0436">Ligase</keyword>
<reference evidence="3 4" key="1">
    <citation type="journal article" date="2016" name="Nat. Biotechnol.">
        <title>Measurement of bacterial replication rates in microbial communities.</title>
        <authorList>
            <person name="Brown C.T."/>
            <person name="Olm M.R."/>
            <person name="Thomas B.C."/>
            <person name="Banfield J.F."/>
        </authorList>
    </citation>
    <scope>NUCLEOTIDE SEQUENCE [LARGE SCALE GENOMIC DNA]</scope>
    <source>
        <strain evidence="3">42_262</strain>
    </source>
</reference>
<protein>
    <submittedName>
        <fullName evidence="2">O-antigen ligase family protein</fullName>
    </submittedName>
</protein>
<feature type="transmembrane region" description="Helical" evidence="1">
    <location>
        <begin position="117"/>
        <end position="140"/>
    </location>
</feature>
<feature type="transmembrane region" description="Helical" evidence="1">
    <location>
        <begin position="182"/>
        <end position="198"/>
    </location>
</feature>
<keyword evidence="1" id="KW-0812">Transmembrane</keyword>
<evidence type="ECO:0000313" key="2">
    <source>
        <dbReference type="EMBL" id="KAB3859759.1"/>
    </source>
</evidence>
<name>A0A1Q6IUV9_PHOVU</name>
<proteinExistence type="predicted"/>
<feature type="transmembrane region" description="Helical" evidence="1">
    <location>
        <begin position="63"/>
        <end position="81"/>
    </location>
</feature>
<keyword evidence="1" id="KW-0472">Membrane</keyword>
<dbReference type="GO" id="GO:0016874">
    <property type="term" value="F:ligase activity"/>
    <property type="evidence" value="ECO:0007669"/>
    <property type="project" value="UniProtKB-KW"/>
</dbReference>